<evidence type="ECO:0000313" key="4">
    <source>
        <dbReference type="Proteomes" id="UP001596972"/>
    </source>
</evidence>
<proteinExistence type="predicted"/>
<keyword evidence="4" id="KW-1185">Reference proteome</keyword>
<reference evidence="4" key="1">
    <citation type="journal article" date="2019" name="Int. J. Syst. Evol. Microbiol.">
        <title>The Global Catalogue of Microorganisms (GCM) 10K type strain sequencing project: providing services to taxonomists for standard genome sequencing and annotation.</title>
        <authorList>
            <consortium name="The Broad Institute Genomics Platform"/>
            <consortium name="The Broad Institute Genome Sequencing Center for Infectious Disease"/>
            <person name="Wu L."/>
            <person name="Ma J."/>
        </authorList>
    </citation>
    <scope>NUCLEOTIDE SEQUENCE [LARGE SCALE GENOMIC DNA]</scope>
    <source>
        <strain evidence="4">JCM 31202</strain>
    </source>
</reference>
<feature type="compositionally biased region" description="Basic and acidic residues" evidence="1">
    <location>
        <begin position="29"/>
        <end position="42"/>
    </location>
</feature>
<dbReference type="Proteomes" id="UP001596972">
    <property type="component" value="Unassembled WGS sequence"/>
</dbReference>
<feature type="signal peptide" evidence="2">
    <location>
        <begin position="1"/>
        <end position="21"/>
    </location>
</feature>
<keyword evidence="2" id="KW-0732">Signal</keyword>
<feature type="region of interest" description="Disordered" evidence="1">
    <location>
        <begin position="29"/>
        <end position="77"/>
    </location>
</feature>
<gene>
    <name evidence="3" type="ORF">ACFQ11_18380</name>
</gene>
<evidence type="ECO:0000256" key="2">
    <source>
        <dbReference type="SAM" id="SignalP"/>
    </source>
</evidence>
<sequence>MSATLSTVISVGGAVALLAFAVCVTERDEQTRATHDERDPRIDALPPDPTDGRDYDPDLDEVGLPGTGPRRDREEAM</sequence>
<name>A0ABW3ESE3_9ACTN</name>
<accession>A0ABW3ESE3</accession>
<protein>
    <recommendedName>
        <fullName evidence="5">Secreted protein</fullName>
    </recommendedName>
</protein>
<organism evidence="3 4">
    <name type="scientific">Actinomadura sediminis</name>
    <dbReference type="NCBI Taxonomy" id="1038904"/>
    <lineage>
        <taxon>Bacteria</taxon>
        <taxon>Bacillati</taxon>
        <taxon>Actinomycetota</taxon>
        <taxon>Actinomycetes</taxon>
        <taxon>Streptosporangiales</taxon>
        <taxon>Thermomonosporaceae</taxon>
        <taxon>Actinomadura</taxon>
    </lineage>
</organism>
<evidence type="ECO:0000313" key="3">
    <source>
        <dbReference type="EMBL" id="MFD0902372.1"/>
    </source>
</evidence>
<evidence type="ECO:0008006" key="5">
    <source>
        <dbReference type="Google" id="ProtNLM"/>
    </source>
</evidence>
<dbReference type="EMBL" id="JBHTJA010000034">
    <property type="protein sequence ID" value="MFD0902372.1"/>
    <property type="molecule type" value="Genomic_DNA"/>
</dbReference>
<feature type="chain" id="PRO_5046243364" description="Secreted protein" evidence="2">
    <location>
        <begin position="22"/>
        <end position="77"/>
    </location>
</feature>
<dbReference type="RefSeq" id="WP_378300082.1">
    <property type="nucleotide sequence ID" value="NZ_JBHTJA010000034.1"/>
</dbReference>
<comment type="caution">
    <text evidence="3">The sequence shown here is derived from an EMBL/GenBank/DDBJ whole genome shotgun (WGS) entry which is preliminary data.</text>
</comment>
<evidence type="ECO:0000256" key="1">
    <source>
        <dbReference type="SAM" id="MobiDB-lite"/>
    </source>
</evidence>